<keyword evidence="3" id="KW-1185">Reference proteome</keyword>
<dbReference type="Proteomes" id="UP001151760">
    <property type="component" value="Unassembled WGS sequence"/>
</dbReference>
<feature type="compositionally biased region" description="Basic and acidic residues" evidence="1">
    <location>
        <begin position="1"/>
        <end position="17"/>
    </location>
</feature>
<dbReference type="InterPro" id="IPR043502">
    <property type="entry name" value="DNA/RNA_pol_sf"/>
</dbReference>
<sequence>MIQDLETKFGRISDHQSSRPTGTLLSNTQTNPKPSTSNDRTYRPPPARNKHVNAIFTRSGKTYDLPINQNSKTAIFLDDSKDETDEVEKGAEPLPKKPTRTDPPPLKAYKPKIIINLMPYSLYAALSGTTLKPMRMSIRLANHTYQYPMGVAENMLVQVGKFVFPVDFVILQMEEDDRVLLILGRPFLHTTDAIIRVKKKELNLGVREDRVTFLINKAMQHSHSNDDTCFRIDVIDELTEKELDALLDNSKPFLSTSEKINETMLDKEFDEFMSRNVQEDEVKDDFEELRPKDELRIKTAIQDPLTDLEMKPLPKHLEYDFLEENSLLSVVISALLEKYKRERLVSVLKNHKEPFAWKTSDIPGISPSFFVKKEIIKLLNAGIIYAIKDSPWVSPVHCVPKKGGMTVVTNEDNELVLTRTVTGWRVGDKVLLYNSKYKFKAPKLRSKWHGPFVVKHGYPSGYVELYDKHGGSFIANGHRVQLYHDEEQLNKLTKDEIHLMCEEEKMKAIPYIYSVVENTCNEAKLYDLDET</sequence>
<keyword evidence="2" id="KW-0548">Nucleotidyltransferase</keyword>
<name>A0ABQ4X0P8_9ASTR</name>
<gene>
    <name evidence="2" type="ORF">Tco_0653528</name>
</gene>
<evidence type="ECO:0000313" key="2">
    <source>
        <dbReference type="EMBL" id="GJS58744.1"/>
    </source>
</evidence>
<accession>A0ABQ4X0P8</accession>
<dbReference type="Gene3D" id="2.40.70.10">
    <property type="entry name" value="Acid Proteases"/>
    <property type="match status" value="1"/>
</dbReference>
<feature type="compositionally biased region" description="Polar residues" evidence="1">
    <location>
        <begin position="18"/>
        <end position="39"/>
    </location>
</feature>
<proteinExistence type="predicted"/>
<comment type="caution">
    <text evidence="2">The sequence shown here is derived from an EMBL/GenBank/DDBJ whole genome shotgun (WGS) entry which is preliminary data.</text>
</comment>
<dbReference type="SUPFAM" id="SSF56672">
    <property type="entry name" value="DNA/RNA polymerases"/>
    <property type="match status" value="1"/>
</dbReference>
<reference evidence="2" key="1">
    <citation type="journal article" date="2022" name="Int. J. Mol. Sci.">
        <title>Draft Genome of Tanacetum Coccineum: Genomic Comparison of Closely Related Tanacetum-Family Plants.</title>
        <authorList>
            <person name="Yamashiro T."/>
            <person name="Shiraishi A."/>
            <person name="Nakayama K."/>
            <person name="Satake H."/>
        </authorList>
    </citation>
    <scope>NUCLEOTIDE SEQUENCE</scope>
</reference>
<dbReference type="PANTHER" id="PTHR33067">
    <property type="entry name" value="RNA-DIRECTED DNA POLYMERASE-RELATED"/>
    <property type="match status" value="1"/>
</dbReference>
<dbReference type="InterPro" id="IPR021109">
    <property type="entry name" value="Peptidase_aspartic_dom_sf"/>
</dbReference>
<feature type="region of interest" description="Disordered" evidence="1">
    <location>
        <begin position="74"/>
        <end position="105"/>
    </location>
</feature>
<reference evidence="2" key="2">
    <citation type="submission" date="2022-01" db="EMBL/GenBank/DDBJ databases">
        <authorList>
            <person name="Yamashiro T."/>
            <person name="Shiraishi A."/>
            <person name="Satake H."/>
            <person name="Nakayama K."/>
        </authorList>
    </citation>
    <scope>NUCLEOTIDE SEQUENCE</scope>
</reference>
<feature type="region of interest" description="Disordered" evidence="1">
    <location>
        <begin position="1"/>
        <end position="52"/>
    </location>
</feature>
<keyword evidence="2" id="KW-0695">RNA-directed DNA polymerase</keyword>
<dbReference type="CDD" id="cd00303">
    <property type="entry name" value="retropepsin_like"/>
    <property type="match status" value="1"/>
</dbReference>
<evidence type="ECO:0000313" key="3">
    <source>
        <dbReference type="Proteomes" id="UP001151760"/>
    </source>
</evidence>
<dbReference type="Gene3D" id="3.10.10.10">
    <property type="entry name" value="HIV Type 1 Reverse Transcriptase, subunit A, domain 1"/>
    <property type="match status" value="1"/>
</dbReference>
<dbReference type="GO" id="GO:0003964">
    <property type="term" value="F:RNA-directed DNA polymerase activity"/>
    <property type="evidence" value="ECO:0007669"/>
    <property type="project" value="UniProtKB-KW"/>
</dbReference>
<dbReference type="EMBL" id="BQNB010009100">
    <property type="protein sequence ID" value="GJS58744.1"/>
    <property type="molecule type" value="Genomic_DNA"/>
</dbReference>
<evidence type="ECO:0000256" key="1">
    <source>
        <dbReference type="SAM" id="MobiDB-lite"/>
    </source>
</evidence>
<protein>
    <submittedName>
        <fullName evidence="2">Reverse transcriptase domain-containing protein</fullName>
    </submittedName>
</protein>
<organism evidence="2 3">
    <name type="scientific">Tanacetum coccineum</name>
    <dbReference type="NCBI Taxonomy" id="301880"/>
    <lineage>
        <taxon>Eukaryota</taxon>
        <taxon>Viridiplantae</taxon>
        <taxon>Streptophyta</taxon>
        <taxon>Embryophyta</taxon>
        <taxon>Tracheophyta</taxon>
        <taxon>Spermatophyta</taxon>
        <taxon>Magnoliopsida</taxon>
        <taxon>eudicotyledons</taxon>
        <taxon>Gunneridae</taxon>
        <taxon>Pentapetalae</taxon>
        <taxon>asterids</taxon>
        <taxon>campanulids</taxon>
        <taxon>Asterales</taxon>
        <taxon>Asteraceae</taxon>
        <taxon>Asteroideae</taxon>
        <taxon>Anthemideae</taxon>
        <taxon>Anthemidinae</taxon>
        <taxon>Tanacetum</taxon>
    </lineage>
</organism>
<keyword evidence="2" id="KW-0808">Transferase</keyword>
<dbReference type="PANTHER" id="PTHR33067:SF35">
    <property type="entry name" value="ASPARTIC PEPTIDASE DDI1-TYPE DOMAIN-CONTAINING PROTEIN"/>
    <property type="match status" value="1"/>
</dbReference>